<dbReference type="OrthoDB" id="3015607at2759"/>
<proteinExistence type="predicted"/>
<feature type="region of interest" description="Disordered" evidence="1">
    <location>
        <begin position="48"/>
        <end position="74"/>
    </location>
</feature>
<dbReference type="EMBL" id="JAOTPV010000008">
    <property type="protein sequence ID" value="KAJ4478966.1"/>
    <property type="molecule type" value="Genomic_DNA"/>
</dbReference>
<protein>
    <submittedName>
        <fullName evidence="3">Uncharacterized protein</fullName>
    </submittedName>
</protein>
<dbReference type="Proteomes" id="UP001150266">
    <property type="component" value="Unassembled WGS sequence"/>
</dbReference>
<feature type="signal peptide" evidence="2">
    <location>
        <begin position="1"/>
        <end position="18"/>
    </location>
</feature>
<evidence type="ECO:0000313" key="3">
    <source>
        <dbReference type="EMBL" id="KAJ4478966.1"/>
    </source>
</evidence>
<evidence type="ECO:0000256" key="2">
    <source>
        <dbReference type="SAM" id="SignalP"/>
    </source>
</evidence>
<keyword evidence="4" id="KW-1185">Reference proteome</keyword>
<organism evidence="3 4">
    <name type="scientific">Lentinula aciculospora</name>
    <dbReference type="NCBI Taxonomy" id="153920"/>
    <lineage>
        <taxon>Eukaryota</taxon>
        <taxon>Fungi</taxon>
        <taxon>Dikarya</taxon>
        <taxon>Basidiomycota</taxon>
        <taxon>Agaricomycotina</taxon>
        <taxon>Agaricomycetes</taxon>
        <taxon>Agaricomycetidae</taxon>
        <taxon>Agaricales</taxon>
        <taxon>Marasmiineae</taxon>
        <taxon>Omphalotaceae</taxon>
        <taxon>Lentinula</taxon>
    </lineage>
</organism>
<dbReference type="AlphaFoldDB" id="A0A9W9ABN6"/>
<name>A0A9W9ABN6_9AGAR</name>
<feature type="compositionally biased region" description="Polar residues" evidence="1">
    <location>
        <begin position="49"/>
        <end position="71"/>
    </location>
</feature>
<accession>A0A9W9ABN6</accession>
<comment type="caution">
    <text evidence="3">The sequence shown here is derived from an EMBL/GenBank/DDBJ whole genome shotgun (WGS) entry which is preliminary data.</text>
</comment>
<sequence>MRISTTFFIFGLASVVCAAPGPMYARARSVSSDTEALKLRGRDILAIRTTGSSGQNSGSMPGQGGTSSTEKSVGKEEHLIPVVYRSIGAQGPRLTLAEQKKAIATLTKFVKDPKNKEQLPNLKLPQANTIQKFDGKWDTAPGGISKSVSFSFAHEKTCKGNCRMIVDIQTSVVKVLNANGHVVCRGTSGQQSTAQLKAISTQKHNPDGTRGLPPS</sequence>
<keyword evidence="2" id="KW-0732">Signal</keyword>
<feature type="chain" id="PRO_5040760795" evidence="2">
    <location>
        <begin position="19"/>
        <end position="215"/>
    </location>
</feature>
<evidence type="ECO:0000313" key="4">
    <source>
        <dbReference type="Proteomes" id="UP001150266"/>
    </source>
</evidence>
<reference evidence="3" key="1">
    <citation type="submission" date="2022-08" db="EMBL/GenBank/DDBJ databases">
        <title>A Global Phylogenomic Analysis of the Shiitake Genus Lentinula.</title>
        <authorList>
            <consortium name="DOE Joint Genome Institute"/>
            <person name="Sierra-Patev S."/>
            <person name="Min B."/>
            <person name="Naranjo-Ortiz M."/>
            <person name="Looney B."/>
            <person name="Konkel Z."/>
            <person name="Slot J.C."/>
            <person name="Sakamoto Y."/>
            <person name="Steenwyk J.L."/>
            <person name="Rokas A."/>
            <person name="Carro J."/>
            <person name="Camarero S."/>
            <person name="Ferreira P."/>
            <person name="Molpeceres G."/>
            <person name="Ruiz-Duenas F.J."/>
            <person name="Serrano A."/>
            <person name="Henrissat B."/>
            <person name="Drula E."/>
            <person name="Hughes K.W."/>
            <person name="Mata J.L."/>
            <person name="Ishikawa N.K."/>
            <person name="Vargas-Isla R."/>
            <person name="Ushijima S."/>
            <person name="Smith C.A."/>
            <person name="Ahrendt S."/>
            <person name="Andreopoulos W."/>
            <person name="He G."/>
            <person name="Labutti K."/>
            <person name="Lipzen A."/>
            <person name="Ng V."/>
            <person name="Riley R."/>
            <person name="Sandor L."/>
            <person name="Barry K."/>
            <person name="Martinez A.T."/>
            <person name="Xiao Y."/>
            <person name="Gibbons J.G."/>
            <person name="Terashima K."/>
            <person name="Grigoriev I.V."/>
            <person name="Hibbett D.S."/>
        </authorList>
    </citation>
    <scope>NUCLEOTIDE SEQUENCE</scope>
    <source>
        <strain evidence="3">JLM2183</strain>
    </source>
</reference>
<evidence type="ECO:0000256" key="1">
    <source>
        <dbReference type="SAM" id="MobiDB-lite"/>
    </source>
</evidence>
<gene>
    <name evidence="3" type="ORF">J3R30DRAFT_2696439</name>
</gene>